<evidence type="ECO:0000256" key="3">
    <source>
        <dbReference type="ARBA" id="ARBA00023163"/>
    </source>
</evidence>
<evidence type="ECO:0000256" key="2">
    <source>
        <dbReference type="ARBA" id="ARBA00023125"/>
    </source>
</evidence>
<gene>
    <name evidence="5" type="ORF">E8M01_24720</name>
</gene>
<keyword evidence="1" id="KW-0805">Transcription regulation</keyword>
<dbReference type="GO" id="GO:0043565">
    <property type="term" value="F:sequence-specific DNA binding"/>
    <property type="evidence" value="ECO:0007669"/>
    <property type="project" value="InterPro"/>
</dbReference>
<protein>
    <submittedName>
        <fullName evidence="5">Helix-turn-helix domain-containing protein</fullName>
    </submittedName>
</protein>
<evidence type="ECO:0000313" key="6">
    <source>
        <dbReference type="Proteomes" id="UP000298781"/>
    </source>
</evidence>
<dbReference type="Pfam" id="PF14525">
    <property type="entry name" value="AraC_binding_2"/>
    <property type="match status" value="1"/>
</dbReference>
<dbReference type="SUPFAM" id="SSF46689">
    <property type="entry name" value="Homeodomain-like"/>
    <property type="match status" value="1"/>
</dbReference>
<dbReference type="GO" id="GO:0003700">
    <property type="term" value="F:DNA-binding transcription factor activity"/>
    <property type="evidence" value="ECO:0007669"/>
    <property type="project" value="InterPro"/>
</dbReference>
<dbReference type="SMART" id="SM00342">
    <property type="entry name" value="HTH_ARAC"/>
    <property type="match status" value="1"/>
</dbReference>
<dbReference type="KEGG" id="pstg:E8M01_24720"/>
<keyword evidence="2" id="KW-0238">DNA-binding</keyword>
<proteinExistence type="predicted"/>
<keyword evidence="6" id="KW-1185">Reference proteome</keyword>
<sequence>MRKILRISGAAEPLSSAPARWSGHAERPLALPVQTLTFAAENPDEAGGFGAYHDLYAGGSDVGLTGGRFEARVRAHRFKRMLVFDRTISGVIHRRDQARVRRDGFDHVALQLLLSGELAGGRPGEERALAPGEIILFDMTQPQATRADGARLITVSLARDVVEAVAPLTRSLHGAILPEVGSGLLGDFMVSLARRGDHLSAGTASRAGRAVAELLAAALGEGEVRPVSGSSAQQILLLRRERTEAYIETRLADPHLDVEAVAVGLGVSRSVLYRQFEASGGVAQHILHRRLERLRGALRRLGEVRSIATLAYDHGFASESHCSRAFRAAYGLPPGQYRAEMNRLRLTYETDEESSGGSFASWHSELY</sequence>
<feature type="domain" description="HTH araC/xylS-type" evidence="4">
    <location>
        <begin position="241"/>
        <end position="340"/>
    </location>
</feature>
<evidence type="ECO:0000259" key="4">
    <source>
        <dbReference type="PROSITE" id="PS01124"/>
    </source>
</evidence>
<dbReference type="AlphaFoldDB" id="A0A4D7B0I6"/>
<evidence type="ECO:0000256" key="1">
    <source>
        <dbReference type="ARBA" id="ARBA00023015"/>
    </source>
</evidence>
<dbReference type="OrthoDB" id="8004517at2"/>
<dbReference type="Pfam" id="PF12833">
    <property type="entry name" value="HTH_18"/>
    <property type="match status" value="1"/>
</dbReference>
<dbReference type="Gene3D" id="1.10.10.60">
    <property type="entry name" value="Homeodomain-like"/>
    <property type="match status" value="1"/>
</dbReference>
<evidence type="ECO:0000313" key="5">
    <source>
        <dbReference type="EMBL" id="QCI67159.1"/>
    </source>
</evidence>
<keyword evidence="3" id="KW-0804">Transcription</keyword>
<dbReference type="PANTHER" id="PTHR46796">
    <property type="entry name" value="HTH-TYPE TRANSCRIPTIONAL ACTIVATOR RHAS-RELATED"/>
    <property type="match status" value="1"/>
</dbReference>
<dbReference type="EMBL" id="CP039690">
    <property type="protein sequence ID" value="QCI67159.1"/>
    <property type="molecule type" value="Genomic_DNA"/>
</dbReference>
<dbReference type="InterPro" id="IPR050204">
    <property type="entry name" value="AraC_XylS_family_regulators"/>
</dbReference>
<dbReference type="PANTHER" id="PTHR46796:SF6">
    <property type="entry name" value="ARAC SUBFAMILY"/>
    <property type="match status" value="1"/>
</dbReference>
<name>A0A4D7B0I6_9HYPH</name>
<dbReference type="PROSITE" id="PS01124">
    <property type="entry name" value="HTH_ARAC_FAMILY_2"/>
    <property type="match status" value="1"/>
</dbReference>
<dbReference type="InterPro" id="IPR018060">
    <property type="entry name" value="HTH_AraC"/>
</dbReference>
<dbReference type="InterPro" id="IPR035418">
    <property type="entry name" value="AraC-bd_2"/>
</dbReference>
<dbReference type="Proteomes" id="UP000298781">
    <property type="component" value="Chromosome"/>
</dbReference>
<organism evidence="5 6">
    <name type="scientific">Phreatobacter stygius</name>
    <dbReference type="NCBI Taxonomy" id="1940610"/>
    <lineage>
        <taxon>Bacteria</taxon>
        <taxon>Pseudomonadati</taxon>
        <taxon>Pseudomonadota</taxon>
        <taxon>Alphaproteobacteria</taxon>
        <taxon>Hyphomicrobiales</taxon>
        <taxon>Phreatobacteraceae</taxon>
        <taxon>Phreatobacter</taxon>
    </lineage>
</organism>
<accession>A0A4D7B0I6</accession>
<reference evidence="5 6" key="1">
    <citation type="submission" date="2019-04" db="EMBL/GenBank/DDBJ databases">
        <title>Phreatobacter aquaticus sp. nov.</title>
        <authorList>
            <person name="Choi A."/>
        </authorList>
    </citation>
    <scope>NUCLEOTIDE SEQUENCE [LARGE SCALE GENOMIC DNA]</scope>
    <source>
        <strain evidence="5 6">KCTC 52518</strain>
    </source>
</reference>
<dbReference type="InterPro" id="IPR009057">
    <property type="entry name" value="Homeodomain-like_sf"/>
</dbReference>